<dbReference type="PANTHER" id="PTHR13683:SF817">
    <property type="entry name" value="OS07G0592200 PROTEIN"/>
    <property type="match status" value="1"/>
</dbReference>
<dbReference type="PRINTS" id="PR00792">
    <property type="entry name" value="PEPSIN"/>
</dbReference>
<comment type="similarity">
    <text evidence="1 7">Belongs to the peptidase A1 family.</text>
</comment>
<evidence type="ECO:0000256" key="6">
    <source>
        <dbReference type="PIRSR" id="PIRSR601461-1"/>
    </source>
</evidence>
<keyword evidence="11" id="KW-1185">Reference proteome</keyword>
<keyword evidence="2 7" id="KW-0645">Protease</keyword>
<dbReference type="SUPFAM" id="SSF50630">
    <property type="entry name" value="Acid proteases"/>
    <property type="match status" value="1"/>
</dbReference>
<dbReference type="EMBL" id="KZ451943">
    <property type="protein sequence ID" value="PKA59883.1"/>
    <property type="molecule type" value="Genomic_DNA"/>
</dbReference>
<dbReference type="PROSITE" id="PS00141">
    <property type="entry name" value="ASP_PROTEASE"/>
    <property type="match status" value="1"/>
</dbReference>
<evidence type="ECO:0000259" key="9">
    <source>
        <dbReference type="PROSITE" id="PS51767"/>
    </source>
</evidence>
<dbReference type="InterPro" id="IPR033121">
    <property type="entry name" value="PEPTIDASE_A1"/>
</dbReference>
<dbReference type="GO" id="GO:0004190">
    <property type="term" value="F:aspartic-type endopeptidase activity"/>
    <property type="evidence" value="ECO:0007669"/>
    <property type="project" value="UniProtKB-KW"/>
</dbReference>
<evidence type="ECO:0000256" key="5">
    <source>
        <dbReference type="ARBA" id="ARBA00023180"/>
    </source>
</evidence>
<gene>
    <name evidence="10" type="ORF">AXF42_Ash015941</name>
</gene>
<organism evidence="10 11">
    <name type="scientific">Apostasia shenzhenica</name>
    <dbReference type="NCBI Taxonomy" id="1088818"/>
    <lineage>
        <taxon>Eukaryota</taxon>
        <taxon>Viridiplantae</taxon>
        <taxon>Streptophyta</taxon>
        <taxon>Embryophyta</taxon>
        <taxon>Tracheophyta</taxon>
        <taxon>Spermatophyta</taxon>
        <taxon>Magnoliopsida</taxon>
        <taxon>Liliopsida</taxon>
        <taxon>Asparagales</taxon>
        <taxon>Orchidaceae</taxon>
        <taxon>Apostasioideae</taxon>
        <taxon>Apostasia</taxon>
    </lineage>
</organism>
<feature type="domain" description="Peptidase A1" evidence="9">
    <location>
        <begin position="87"/>
        <end position="434"/>
    </location>
</feature>
<dbReference type="OrthoDB" id="2747330at2759"/>
<dbReference type="InterPro" id="IPR001969">
    <property type="entry name" value="Aspartic_peptidase_AS"/>
</dbReference>
<dbReference type="InterPro" id="IPR032861">
    <property type="entry name" value="TAXi_N"/>
</dbReference>
<accession>A0A2I0AWF1</accession>
<sequence>MWRLDFCTIALVLLAGETFGFPEILLRTFSEGGGRAMVLPLALSSSDSTRRSAEASRFRLRELQMRDPSVPNARMPLYDDLLTNGYYTTRLHIGTPPQDFALIVDSGSTVTYVPCSTCARCGTHQARPDPRFQPEHSRTYKPVKCNIDCPCDKKKLQCTYERKYAEMSSSSGVLGEDTISFGKYSDLKAQRLVFGCENSETGDLFSQHADGIMGLGRGHLSIIDQLVNKGAIGNSFSLCYGGMDFGGGSMILGEISPPSGTVFSHSDPGRSPYYNVELKEIHVAGKLLPLNPKIFDRKHGTILDSGTTYAYLPPEAFRELKDADDNLSSSFRNKLMSKLDSLEQVDGPDPNYKDVCFLGAGRDSSQLSKSFPEIDMIFDKGQKLKLSPENYLFRGAYCLGFFQNGNDPTTLLGGIVVRNTLVTYDRQNHKIGFLKTNCSESWDKLHSSNDGPPPVEFVNATTNIAPSLSPIGSKSDLLPAFVHLSCVAIVICQDLFSTAIIVVFQLDRVISFSFSGQLQIGIIYFDMFLNVAYSALTSHIKELEELIARDLEVNSLQVHLLKFTSKGNGTLLKWAIFPASPSDSISNIIALAIISRLTEHRFRLPETFGSYEVIQWNVEPPASRTWWQQHMWFVGLGISAAVALGFTTLLVWYLWRHKSTAQAVAYRPVDAAAPEQEMQPL</sequence>
<dbReference type="CDD" id="cd05476">
    <property type="entry name" value="pepsin_A_like_plant"/>
    <property type="match status" value="1"/>
</dbReference>
<dbReference type="Pfam" id="PF14543">
    <property type="entry name" value="TAXi_N"/>
    <property type="match status" value="1"/>
</dbReference>
<keyword evidence="4 7" id="KW-0378">Hydrolase</keyword>
<evidence type="ECO:0000256" key="7">
    <source>
        <dbReference type="RuleBase" id="RU000454"/>
    </source>
</evidence>
<dbReference type="Pfam" id="PF14541">
    <property type="entry name" value="TAXi_C"/>
    <property type="match status" value="1"/>
</dbReference>
<dbReference type="GO" id="GO:0006508">
    <property type="term" value="P:proteolysis"/>
    <property type="evidence" value="ECO:0007669"/>
    <property type="project" value="UniProtKB-KW"/>
</dbReference>
<dbReference type="Gene3D" id="2.40.70.10">
    <property type="entry name" value="Acid Proteases"/>
    <property type="match status" value="2"/>
</dbReference>
<dbReference type="AlphaFoldDB" id="A0A2I0AWF1"/>
<evidence type="ECO:0000256" key="1">
    <source>
        <dbReference type="ARBA" id="ARBA00007447"/>
    </source>
</evidence>
<dbReference type="STRING" id="1088818.A0A2I0AWF1"/>
<keyword evidence="8" id="KW-0472">Membrane</keyword>
<evidence type="ECO:0000256" key="3">
    <source>
        <dbReference type="ARBA" id="ARBA00022750"/>
    </source>
</evidence>
<evidence type="ECO:0000313" key="11">
    <source>
        <dbReference type="Proteomes" id="UP000236161"/>
    </source>
</evidence>
<proteinExistence type="inferred from homology"/>
<keyword evidence="8" id="KW-0812">Transmembrane</keyword>
<keyword evidence="3 7" id="KW-0064">Aspartyl protease</keyword>
<evidence type="ECO:0000256" key="2">
    <source>
        <dbReference type="ARBA" id="ARBA00022670"/>
    </source>
</evidence>
<evidence type="ECO:0000256" key="8">
    <source>
        <dbReference type="SAM" id="Phobius"/>
    </source>
</evidence>
<evidence type="ECO:0000256" key="4">
    <source>
        <dbReference type="ARBA" id="ARBA00022801"/>
    </source>
</evidence>
<keyword evidence="5" id="KW-0325">Glycoprotein</keyword>
<dbReference type="PANTHER" id="PTHR13683">
    <property type="entry name" value="ASPARTYL PROTEASES"/>
    <property type="match status" value="1"/>
</dbReference>
<feature type="active site" evidence="6">
    <location>
        <position position="304"/>
    </location>
</feature>
<dbReference type="InterPro" id="IPR034161">
    <property type="entry name" value="Pepsin-like_plant"/>
</dbReference>
<name>A0A2I0AWF1_9ASPA</name>
<dbReference type="PROSITE" id="PS51767">
    <property type="entry name" value="PEPTIDASE_A1"/>
    <property type="match status" value="1"/>
</dbReference>
<keyword evidence="8" id="KW-1133">Transmembrane helix</keyword>
<dbReference type="InterPro" id="IPR032799">
    <property type="entry name" value="TAXi_C"/>
</dbReference>
<dbReference type="InterPro" id="IPR021109">
    <property type="entry name" value="Peptidase_aspartic_dom_sf"/>
</dbReference>
<feature type="active site" evidence="6">
    <location>
        <position position="105"/>
    </location>
</feature>
<dbReference type="FunFam" id="2.40.70.10:FF:000025">
    <property type="entry name" value="Aspartyl protease family protein"/>
    <property type="match status" value="1"/>
</dbReference>
<protein>
    <submittedName>
        <fullName evidence="10">Aspartic proteinase-like protein 2</fullName>
    </submittedName>
</protein>
<feature type="transmembrane region" description="Helical" evidence="8">
    <location>
        <begin position="631"/>
        <end position="655"/>
    </location>
</feature>
<dbReference type="InterPro" id="IPR001461">
    <property type="entry name" value="Aspartic_peptidase_A1"/>
</dbReference>
<evidence type="ECO:0000313" key="10">
    <source>
        <dbReference type="EMBL" id="PKA59883.1"/>
    </source>
</evidence>
<dbReference type="Proteomes" id="UP000236161">
    <property type="component" value="Unassembled WGS sequence"/>
</dbReference>
<reference evidence="10 11" key="1">
    <citation type="journal article" date="2017" name="Nature">
        <title>The Apostasia genome and the evolution of orchids.</title>
        <authorList>
            <person name="Zhang G.Q."/>
            <person name="Liu K.W."/>
            <person name="Li Z."/>
            <person name="Lohaus R."/>
            <person name="Hsiao Y.Y."/>
            <person name="Niu S.C."/>
            <person name="Wang J.Y."/>
            <person name="Lin Y.C."/>
            <person name="Xu Q."/>
            <person name="Chen L.J."/>
            <person name="Yoshida K."/>
            <person name="Fujiwara S."/>
            <person name="Wang Z.W."/>
            <person name="Zhang Y.Q."/>
            <person name="Mitsuda N."/>
            <person name="Wang M."/>
            <person name="Liu G.H."/>
            <person name="Pecoraro L."/>
            <person name="Huang H.X."/>
            <person name="Xiao X.J."/>
            <person name="Lin M."/>
            <person name="Wu X.Y."/>
            <person name="Wu W.L."/>
            <person name="Chen Y.Y."/>
            <person name="Chang S.B."/>
            <person name="Sakamoto S."/>
            <person name="Ohme-Takagi M."/>
            <person name="Yagi M."/>
            <person name="Zeng S.J."/>
            <person name="Shen C.Y."/>
            <person name="Yeh C.M."/>
            <person name="Luo Y.B."/>
            <person name="Tsai W.C."/>
            <person name="Van de Peer Y."/>
            <person name="Liu Z.J."/>
        </authorList>
    </citation>
    <scope>NUCLEOTIDE SEQUENCE [LARGE SCALE GENOMIC DNA]</scope>
    <source>
        <strain evidence="11">cv. Shenzhen</strain>
        <tissue evidence="10">Stem</tissue>
    </source>
</reference>